<evidence type="ECO:0000313" key="5">
    <source>
        <dbReference type="EMBL" id="PWN96180.1"/>
    </source>
</evidence>
<dbReference type="GO" id="GO:0042597">
    <property type="term" value="C:periplasmic space"/>
    <property type="evidence" value="ECO:0007669"/>
    <property type="project" value="UniProtKB-SubCell"/>
</dbReference>
<dbReference type="AlphaFoldDB" id="A0A316Z322"/>
<dbReference type="GeneID" id="37272368"/>
<reference evidence="5 6" key="1">
    <citation type="journal article" date="2018" name="Mol. Biol. Evol.">
        <title>Broad Genomic Sampling Reveals a Smut Pathogenic Ancestry of the Fungal Clade Ustilaginomycotina.</title>
        <authorList>
            <person name="Kijpornyongpan T."/>
            <person name="Mondo S.J."/>
            <person name="Barry K."/>
            <person name="Sandor L."/>
            <person name="Lee J."/>
            <person name="Lipzen A."/>
            <person name="Pangilinan J."/>
            <person name="LaButti K."/>
            <person name="Hainaut M."/>
            <person name="Henrissat B."/>
            <person name="Grigoriev I.V."/>
            <person name="Spatafora J.W."/>
            <person name="Aime M.C."/>
        </authorList>
    </citation>
    <scope>NUCLEOTIDE SEQUENCE [LARGE SCALE GENOMIC DNA]</scope>
    <source>
        <strain evidence="5 6">MCA 4186</strain>
    </source>
</reference>
<comment type="similarity">
    <text evidence="2">Belongs to the bacterial solute-binding protein SsuA/TauA family.</text>
</comment>
<dbReference type="EMBL" id="KZ819300">
    <property type="protein sequence ID" value="PWN96180.1"/>
    <property type="molecule type" value="Genomic_DNA"/>
</dbReference>
<dbReference type="SUPFAM" id="SSF53850">
    <property type="entry name" value="Periplasmic binding protein-like II"/>
    <property type="match status" value="1"/>
</dbReference>
<comment type="subcellular location">
    <subcellularLocation>
        <location evidence="1">Periplasm</location>
    </subcellularLocation>
</comment>
<evidence type="ECO:0000313" key="6">
    <source>
        <dbReference type="Proteomes" id="UP000245946"/>
    </source>
</evidence>
<keyword evidence="3" id="KW-0732">Signal</keyword>
<dbReference type="Pfam" id="PF22384">
    <property type="entry name" value="PBP2_Ca3427_like"/>
    <property type="match status" value="1"/>
</dbReference>
<feature type="domain" description="Ca3427-like PBP 2" evidence="4">
    <location>
        <begin position="92"/>
        <end position="205"/>
    </location>
</feature>
<evidence type="ECO:0000259" key="4">
    <source>
        <dbReference type="Pfam" id="PF22384"/>
    </source>
</evidence>
<name>A0A316Z322_9BASI</name>
<dbReference type="Gene3D" id="3.40.190.10">
    <property type="entry name" value="Periplasmic binding protein-like II"/>
    <property type="match status" value="2"/>
</dbReference>
<dbReference type="PANTHER" id="PTHR30024:SF47">
    <property type="entry name" value="TAURINE-BINDING PERIPLASMIC PROTEIN"/>
    <property type="match status" value="1"/>
</dbReference>
<evidence type="ECO:0000256" key="1">
    <source>
        <dbReference type="ARBA" id="ARBA00004418"/>
    </source>
</evidence>
<dbReference type="PANTHER" id="PTHR30024">
    <property type="entry name" value="ALIPHATIC SULFONATES-BINDING PROTEIN-RELATED"/>
    <property type="match status" value="1"/>
</dbReference>
<dbReference type="Proteomes" id="UP000245946">
    <property type="component" value="Unassembled WGS sequence"/>
</dbReference>
<evidence type="ECO:0000256" key="3">
    <source>
        <dbReference type="ARBA" id="ARBA00022729"/>
    </source>
</evidence>
<dbReference type="InterPro" id="IPR054364">
    <property type="entry name" value="Ca3427-like_PBP2"/>
</dbReference>
<evidence type="ECO:0000256" key="2">
    <source>
        <dbReference type="ARBA" id="ARBA00010742"/>
    </source>
</evidence>
<accession>A0A316Z322</accession>
<dbReference type="RefSeq" id="XP_025596459.1">
    <property type="nucleotide sequence ID" value="XM_025744824.1"/>
</dbReference>
<dbReference type="OrthoDB" id="1363at2759"/>
<keyword evidence="6" id="KW-1185">Reference proteome</keyword>
<sequence length="346" mass="37124">MPITKLRVGYVPEHFSSPLLILGRSAWGAEHLELVSQPSGTGQMLSSLEAAGAGGQVIDVAVALTESLIAPLAKGRDDYRLVGSYVRSPLNWAVITGTSPHAARYNSISDLRGEAIGISRIGSGSMVMASVTALQQRWLDAQGAVEAIPFKVQDTFVRLRNAVNFPASAPKETSGEAAQTAAFMWEWFTTKPFVDSGEVRFIGNVPTPWPSWTIAASRNTVLESGEQRALLDDFLARLASGITEFSRDSDAAQAFVRAELGYEAADVASWFAGVRWAGDARPNDAEMEKTGTTGQRTHTASVSQATLQTTLDTLEQAGVVKRPEAGWEWGRFVHGATSEGAARLVE</sequence>
<proteinExistence type="inferred from homology"/>
<gene>
    <name evidence="5" type="ORF">FA09DRAFT_351121</name>
</gene>
<organism evidence="5 6">
    <name type="scientific">Tilletiopsis washingtonensis</name>
    <dbReference type="NCBI Taxonomy" id="58919"/>
    <lineage>
        <taxon>Eukaryota</taxon>
        <taxon>Fungi</taxon>
        <taxon>Dikarya</taxon>
        <taxon>Basidiomycota</taxon>
        <taxon>Ustilaginomycotina</taxon>
        <taxon>Exobasidiomycetes</taxon>
        <taxon>Entylomatales</taxon>
        <taxon>Entylomatales incertae sedis</taxon>
        <taxon>Tilletiopsis</taxon>
    </lineage>
</organism>
<protein>
    <recommendedName>
        <fullName evidence="4">Ca3427-like PBP 2 domain-containing protein</fullName>
    </recommendedName>
</protein>